<dbReference type="AlphaFoldDB" id="A0A0F8YPW8"/>
<dbReference type="PANTHER" id="PTHR36166:SF1">
    <property type="entry name" value="SRPBCC DOMAIN-CONTAINING PROTEIN"/>
    <property type="match status" value="1"/>
</dbReference>
<proteinExistence type="predicted"/>
<organism evidence="1">
    <name type="scientific">marine sediment metagenome</name>
    <dbReference type="NCBI Taxonomy" id="412755"/>
    <lineage>
        <taxon>unclassified sequences</taxon>
        <taxon>metagenomes</taxon>
        <taxon>ecological metagenomes</taxon>
    </lineage>
</organism>
<reference evidence="1" key="1">
    <citation type="journal article" date="2015" name="Nature">
        <title>Complex archaea that bridge the gap between prokaryotes and eukaryotes.</title>
        <authorList>
            <person name="Spang A."/>
            <person name="Saw J.H."/>
            <person name="Jorgensen S.L."/>
            <person name="Zaremba-Niedzwiedzka K."/>
            <person name="Martijn J."/>
            <person name="Lind A.E."/>
            <person name="van Eijk R."/>
            <person name="Schleper C."/>
            <person name="Guy L."/>
            <person name="Ettema T.J."/>
        </authorList>
    </citation>
    <scope>NUCLEOTIDE SEQUENCE</scope>
</reference>
<comment type="caution">
    <text evidence="1">The sequence shown here is derived from an EMBL/GenBank/DDBJ whole genome shotgun (WGS) entry which is preliminary data.</text>
</comment>
<feature type="non-terminal residue" evidence="1">
    <location>
        <position position="1"/>
    </location>
</feature>
<sequence>NILSDFHSYPEWNPFITKISGELRTGAKLDVTLEIEGTKPQSFKPEIISLTPGEKFCWRGKLFIKGLFDGTHFFILDKMEDGKVHLTHGENFHGILTGPILRKIEKSTINGFERMNLALKEKAEI</sequence>
<evidence type="ECO:0000313" key="1">
    <source>
        <dbReference type="EMBL" id="KKK83412.1"/>
    </source>
</evidence>
<protein>
    <recommendedName>
        <fullName evidence="2">Coenzyme Q-binding protein COQ10 START domain-containing protein</fullName>
    </recommendedName>
</protein>
<dbReference type="CDD" id="cd07822">
    <property type="entry name" value="SRPBCC_4"/>
    <property type="match status" value="1"/>
</dbReference>
<dbReference type="InterPro" id="IPR023393">
    <property type="entry name" value="START-like_dom_sf"/>
</dbReference>
<dbReference type="PANTHER" id="PTHR36166">
    <property type="entry name" value="CHROMOSOME 9, WHOLE GENOME SHOTGUN SEQUENCE"/>
    <property type="match status" value="1"/>
</dbReference>
<evidence type="ECO:0008006" key="2">
    <source>
        <dbReference type="Google" id="ProtNLM"/>
    </source>
</evidence>
<dbReference type="Gene3D" id="3.30.530.20">
    <property type="match status" value="1"/>
</dbReference>
<dbReference type="EMBL" id="LAZR01052234">
    <property type="protein sequence ID" value="KKK83412.1"/>
    <property type="molecule type" value="Genomic_DNA"/>
</dbReference>
<name>A0A0F8YPW8_9ZZZZ</name>
<dbReference type="SUPFAM" id="SSF55961">
    <property type="entry name" value="Bet v1-like"/>
    <property type="match status" value="1"/>
</dbReference>
<accession>A0A0F8YPW8</accession>
<gene>
    <name evidence="1" type="ORF">LCGC14_2793660</name>
</gene>